<sequence length="168" mass="18734">MVIEMIDGEPPYLNEHPLKALYHIANIGRPQIQEAERMSSALSSFVDRCLEVKPINRSNCEELIEHEFLKGPKAPRSEIKQLILCVAFDDIEPCAPVHFLVIPRKPIRKISDVTLLGHLLVTAATVAQRKGLGNGYRLVINDGADGQQSVYHLHVHVIGGKQCTWPPC</sequence>
<evidence type="ECO:0000256" key="1">
    <source>
        <dbReference type="PIRSR" id="PIRSR601310-1"/>
    </source>
</evidence>
<dbReference type="GO" id="GO:0005524">
    <property type="term" value="F:ATP binding"/>
    <property type="evidence" value="ECO:0007669"/>
    <property type="project" value="InterPro"/>
</dbReference>
<dbReference type="PANTHER" id="PTHR23089">
    <property type="entry name" value="HISTIDINE TRIAD HIT PROTEIN"/>
    <property type="match status" value="1"/>
</dbReference>
<dbReference type="InterPro" id="IPR000719">
    <property type="entry name" value="Prot_kinase_dom"/>
</dbReference>
<dbReference type="InterPro" id="IPR019808">
    <property type="entry name" value="Histidine_triad_CS"/>
</dbReference>
<proteinExistence type="predicted"/>
<evidence type="ECO:0000313" key="5">
    <source>
        <dbReference type="RefSeq" id="XP_029657595.1"/>
    </source>
</evidence>
<keyword evidence="4" id="KW-1185">Reference proteome</keyword>
<dbReference type="Proteomes" id="UP000515154">
    <property type="component" value="Unplaced"/>
</dbReference>
<dbReference type="InterPro" id="IPR036265">
    <property type="entry name" value="HIT-like_sf"/>
</dbReference>
<dbReference type="Gene3D" id="3.30.428.10">
    <property type="entry name" value="HIT-like"/>
    <property type="match status" value="1"/>
</dbReference>
<dbReference type="Gene3D" id="1.10.510.10">
    <property type="entry name" value="Transferase(Phosphotransferase) domain 1"/>
    <property type="match status" value="1"/>
</dbReference>
<dbReference type="AlphaFoldDB" id="A0A6P7U5K5"/>
<evidence type="ECO:0000256" key="2">
    <source>
        <dbReference type="PIRSR" id="PIRSR601310-3"/>
    </source>
</evidence>
<dbReference type="InterPro" id="IPR001310">
    <property type="entry name" value="Histidine_triad_HIT"/>
</dbReference>
<name>A0A6P7U5K5_9MOLL</name>
<dbReference type="PROSITE" id="PS00892">
    <property type="entry name" value="HIT_1"/>
    <property type="match status" value="1"/>
</dbReference>
<dbReference type="SUPFAM" id="SSF56112">
    <property type="entry name" value="Protein kinase-like (PK-like)"/>
    <property type="match status" value="1"/>
</dbReference>
<dbReference type="InterPro" id="IPR011146">
    <property type="entry name" value="HIT-like"/>
</dbReference>
<dbReference type="GO" id="GO:0004672">
    <property type="term" value="F:protein kinase activity"/>
    <property type="evidence" value="ECO:0007669"/>
    <property type="project" value="InterPro"/>
</dbReference>
<dbReference type="SUPFAM" id="SSF54197">
    <property type="entry name" value="HIT-like"/>
    <property type="match status" value="1"/>
</dbReference>
<gene>
    <name evidence="5" type="primary">LOC115231795</name>
</gene>
<accession>A0A6P7U5K5</accession>
<protein>
    <submittedName>
        <fullName evidence="5">Histidine triad nucleotide-binding protein 1-like</fullName>
    </submittedName>
</protein>
<evidence type="ECO:0000313" key="4">
    <source>
        <dbReference type="Proteomes" id="UP000515154"/>
    </source>
</evidence>
<feature type="short sequence motif" description="Histidine triad motif" evidence="2">
    <location>
        <begin position="152"/>
        <end position="156"/>
    </location>
</feature>
<dbReference type="PROSITE" id="PS50011">
    <property type="entry name" value="PROTEIN_KINASE_DOM"/>
    <property type="match status" value="1"/>
</dbReference>
<evidence type="ECO:0000259" key="3">
    <source>
        <dbReference type="PROSITE" id="PS50011"/>
    </source>
</evidence>
<feature type="domain" description="Protein kinase" evidence="3">
    <location>
        <begin position="1"/>
        <end position="69"/>
    </location>
</feature>
<dbReference type="RefSeq" id="XP_029657595.1">
    <property type="nucleotide sequence ID" value="XM_029801735.2"/>
</dbReference>
<dbReference type="PRINTS" id="PR00332">
    <property type="entry name" value="HISTRIAD"/>
</dbReference>
<reference evidence="5" key="1">
    <citation type="submission" date="2025-08" db="UniProtKB">
        <authorList>
            <consortium name="RefSeq"/>
        </authorList>
    </citation>
    <scope>IDENTIFICATION</scope>
</reference>
<feature type="active site" description="Tele-AMP-histidine intermediate" evidence="1">
    <location>
        <position position="154"/>
    </location>
</feature>
<organism evidence="4 5">
    <name type="scientific">Octopus sinensis</name>
    <name type="common">East Asian common octopus</name>
    <dbReference type="NCBI Taxonomy" id="2607531"/>
    <lineage>
        <taxon>Eukaryota</taxon>
        <taxon>Metazoa</taxon>
        <taxon>Spiralia</taxon>
        <taxon>Lophotrochozoa</taxon>
        <taxon>Mollusca</taxon>
        <taxon>Cephalopoda</taxon>
        <taxon>Coleoidea</taxon>
        <taxon>Octopodiformes</taxon>
        <taxon>Octopoda</taxon>
        <taxon>Incirrata</taxon>
        <taxon>Octopodidae</taxon>
        <taxon>Octopus</taxon>
    </lineage>
</organism>
<dbReference type="InterPro" id="IPR011009">
    <property type="entry name" value="Kinase-like_dom_sf"/>
</dbReference>
<dbReference type="KEGG" id="osn:115231795"/>
<dbReference type="Pfam" id="PF01230">
    <property type="entry name" value="HIT"/>
    <property type="match status" value="1"/>
</dbReference>